<dbReference type="InterPro" id="IPR015590">
    <property type="entry name" value="Aldehyde_DH_dom"/>
</dbReference>
<dbReference type="InterPro" id="IPR051020">
    <property type="entry name" value="ALDH-related_metabolic_enz"/>
</dbReference>
<evidence type="ECO:0000313" key="10">
    <source>
        <dbReference type="EMBL" id="CAD7702106.1"/>
    </source>
</evidence>
<dbReference type="EC" id="1.2.1.9" evidence="3"/>
<dbReference type="GO" id="GO:0008886">
    <property type="term" value="F:glyceraldehyde-3-phosphate dehydrogenase (NADP+) (non-phosphorylating) activity"/>
    <property type="evidence" value="ECO:0007669"/>
    <property type="project" value="UniProtKB-EC"/>
</dbReference>
<sequence length="219" mass="23404">MDNGGAPNGAEGAGFYDELAGAGGAFKFYVDGAWRESSSGKHVSIGNPTTQSIAFRVQACTPGEVDAVFEAARAAQRGWARTALWRRAEALHAAARLMREHPRPITDALVTEVAKPRRDSATEVVRSADLIDYTAEEGVRYLGEGKLLASDSFRGNERNKLCLEARVPLGVVLCIPPFNYPVNLAVSKIAPALMAGNTVVLKPPTQGSVAAIHMVNCFH</sequence>
<dbReference type="GO" id="GO:0008911">
    <property type="term" value="F:lactaldehyde dehydrogenase (NAD+) activity"/>
    <property type="evidence" value="ECO:0007669"/>
    <property type="project" value="TreeGrafter"/>
</dbReference>
<dbReference type="Gene3D" id="3.40.605.10">
    <property type="entry name" value="Aldehyde Dehydrogenase, Chain A, domain 1"/>
    <property type="match status" value="1"/>
</dbReference>
<dbReference type="Pfam" id="PF00171">
    <property type="entry name" value="Aldedh"/>
    <property type="match status" value="1"/>
</dbReference>
<comment type="catalytic activity">
    <reaction evidence="8">
        <text>D-glyceraldehyde 3-phosphate + NADP(+) + H2O = (2R)-3-phosphoglycerate + NADPH + 2 H(+)</text>
        <dbReference type="Rhea" id="RHEA:14669"/>
        <dbReference type="ChEBI" id="CHEBI:15377"/>
        <dbReference type="ChEBI" id="CHEBI:15378"/>
        <dbReference type="ChEBI" id="CHEBI:57783"/>
        <dbReference type="ChEBI" id="CHEBI:58272"/>
        <dbReference type="ChEBI" id="CHEBI:58349"/>
        <dbReference type="ChEBI" id="CHEBI:59776"/>
        <dbReference type="EC" id="1.2.1.9"/>
    </reaction>
</comment>
<reference evidence="10" key="1">
    <citation type="submission" date="2020-12" db="EMBL/GenBank/DDBJ databases">
        <authorList>
            <person name="Iha C."/>
        </authorList>
    </citation>
    <scope>NUCLEOTIDE SEQUENCE</scope>
</reference>
<dbReference type="SUPFAM" id="SSF53720">
    <property type="entry name" value="ALDH-like"/>
    <property type="match status" value="1"/>
</dbReference>
<evidence type="ECO:0000256" key="4">
    <source>
        <dbReference type="ARBA" id="ARBA00040853"/>
    </source>
</evidence>
<evidence type="ECO:0000256" key="5">
    <source>
        <dbReference type="ARBA" id="ARBA00042470"/>
    </source>
</evidence>
<evidence type="ECO:0000313" key="11">
    <source>
        <dbReference type="Proteomes" id="UP000708148"/>
    </source>
</evidence>
<keyword evidence="11" id="KW-1185">Reference proteome</keyword>
<gene>
    <name evidence="10" type="ORF">OSTQU699_LOCUS7463</name>
</gene>
<evidence type="ECO:0000259" key="9">
    <source>
        <dbReference type="Pfam" id="PF00171"/>
    </source>
</evidence>
<evidence type="ECO:0000256" key="7">
    <source>
        <dbReference type="ARBA" id="ARBA00043052"/>
    </source>
</evidence>
<evidence type="ECO:0000256" key="2">
    <source>
        <dbReference type="ARBA" id="ARBA00023002"/>
    </source>
</evidence>
<dbReference type="PANTHER" id="PTHR42991">
    <property type="entry name" value="ALDEHYDE DEHYDROGENASE"/>
    <property type="match status" value="1"/>
</dbReference>
<dbReference type="InterPro" id="IPR016161">
    <property type="entry name" value="Ald_DH/histidinol_DH"/>
</dbReference>
<proteinExistence type="inferred from homology"/>
<organism evidence="10 11">
    <name type="scientific">Ostreobium quekettii</name>
    <dbReference type="NCBI Taxonomy" id="121088"/>
    <lineage>
        <taxon>Eukaryota</taxon>
        <taxon>Viridiplantae</taxon>
        <taxon>Chlorophyta</taxon>
        <taxon>core chlorophytes</taxon>
        <taxon>Ulvophyceae</taxon>
        <taxon>TCBD clade</taxon>
        <taxon>Bryopsidales</taxon>
        <taxon>Ostreobineae</taxon>
        <taxon>Ostreobiaceae</taxon>
        <taxon>Ostreobium</taxon>
    </lineage>
</organism>
<keyword evidence="2" id="KW-0560">Oxidoreductase</keyword>
<evidence type="ECO:0000256" key="6">
    <source>
        <dbReference type="ARBA" id="ARBA00042646"/>
    </source>
</evidence>
<evidence type="ECO:0000256" key="8">
    <source>
        <dbReference type="ARBA" id="ARBA00049186"/>
    </source>
</evidence>
<evidence type="ECO:0000256" key="1">
    <source>
        <dbReference type="ARBA" id="ARBA00009986"/>
    </source>
</evidence>
<feature type="non-terminal residue" evidence="10">
    <location>
        <position position="1"/>
    </location>
</feature>
<feature type="domain" description="Aldehyde dehydrogenase" evidence="9">
    <location>
        <begin position="34"/>
        <end position="219"/>
    </location>
</feature>
<dbReference type="Proteomes" id="UP000708148">
    <property type="component" value="Unassembled WGS sequence"/>
</dbReference>
<dbReference type="EMBL" id="CAJHUC010001711">
    <property type="protein sequence ID" value="CAD7702106.1"/>
    <property type="molecule type" value="Genomic_DNA"/>
</dbReference>
<protein>
    <recommendedName>
        <fullName evidence="4">NADP-dependent glyceraldehyde-3-phosphate dehydrogenase</fullName>
        <ecNumber evidence="3">1.2.1.9</ecNumber>
    </recommendedName>
    <alternativeName>
        <fullName evidence="5">Glyceraldehyde-3-phosphate dehydrogenase [NADP(+)]</fullName>
    </alternativeName>
    <alternativeName>
        <fullName evidence="6">Non-phosphorylating glyceraldehyde 3-phosphate dehydrogenase</fullName>
    </alternativeName>
    <alternativeName>
        <fullName evidence="7">Triosephosphate dehydrogenase</fullName>
    </alternativeName>
</protein>
<evidence type="ECO:0000256" key="3">
    <source>
        <dbReference type="ARBA" id="ARBA00038980"/>
    </source>
</evidence>
<accession>A0A8S1J7T2</accession>
<dbReference type="InterPro" id="IPR016162">
    <property type="entry name" value="Ald_DH_N"/>
</dbReference>
<comment type="caution">
    <text evidence="10">The sequence shown here is derived from an EMBL/GenBank/DDBJ whole genome shotgun (WGS) entry which is preliminary data.</text>
</comment>
<dbReference type="AlphaFoldDB" id="A0A8S1J7T2"/>
<comment type="similarity">
    <text evidence="1">Belongs to the aldehyde dehydrogenase family.</text>
</comment>
<name>A0A8S1J7T2_9CHLO</name>
<dbReference type="PANTHER" id="PTHR42991:SF1">
    <property type="entry name" value="ALDEHYDE DEHYDROGENASE"/>
    <property type="match status" value="1"/>
</dbReference>
<dbReference type="OrthoDB" id="310895at2759"/>